<evidence type="ECO:0000256" key="4">
    <source>
        <dbReference type="PROSITE-ProRule" id="PRU01343"/>
    </source>
</evidence>
<feature type="region of interest" description="Disordered" evidence="5">
    <location>
        <begin position="177"/>
        <end position="210"/>
    </location>
</feature>
<dbReference type="Proteomes" id="UP000054097">
    <property type="component" value="Unassembled WGS sequence"/>
</dbReference>
<keyword evidence="3" id="KW-0862">Zinc</keyword>
<name>A0A0C3ASR6_SERVB</name>
<evidence type="ECO:0000259" key="6">
    <source>
        <dbReference type="PROSITE" id="PS51999"/>
    </source>
</evidence>
<evidence type="ECO:0000256" key="3">
    <source>
        <dbReference type="ARBA" id="ARBA00022833"/>
    </source>
</evidence>
<dbReference type="GO" id="GO:0008270">
    <property type="term" value="F:zinc ion binding"/>
    <property type="evidence" value="ECO:0007669"/>
    <property type="project" value="UniProtKB-KW"/>
</dbReference>
<evidence type="ECO:0000313" key="7">
    <source>
        <dbReference type="EMBL" id="KIM22326.1"/>
    </source>
</evidence>
<reference evidence="8" key="2">
    <citation type="submission" date="2015-01" db="EMBL/GenBank/DDBJ databases">
        <title>Evolutionary Origins and Diversification of the Mycorrhizal Mutualists.</title>
        <authorList>
            <consortium name="DOE Joint Genome Institute"/>
            <consortium name="Mycorrhizal Genomics Consortium"/>
            <person name="Kohler A."/>
            <person name="Kuo A."/>
            <person name="Nagy L.G."/>
            <person name="Floudas D."/>
            <person name="Copeland A."/>
            <person name="Barry K.W."/>
            <person name="Cichocki N."/>
            <person name="Veneault-Fourrey C."/>
            <person name="LaButti K."/>
            <person name="Lindquist E.A."/>
            <person name="Lipzen A."/>
            <person name="Lundell T."/>
            <person name="Morin E."/>
            <person name="Murat C."/>
            <person name="Riley R."/>
            <person name="Ohm R."/>
            <person name="Sun H."/>
            <person name="Tunlid A."/>
            <person name="Henrissat B."/>
            <person name="Grigoriev I.V."/>
            <person name="Hibbett D.S."/>
            <person name="Martin F."/>
        </authorList>
    </citation>
    <scope>NUCLEOTIDE SEQUENCE [LARGE SCALE GENOMIC DNA]</scope>
    <source>
        <strain evidence="8">MAFF 305830</strain>
    </source>
</reference>
<dbReference type="OrthoDB" id="5418639at2759"/>
<keyword evidence="1" id="KW-0479">Metal-binding</keyword>
<dbReference type="EMBL" id="KN824358">
    <property type="protein sequence ID" value="KIM22326.1"/>
    <property type="molecule type" value="Genomic_DNA"/>
</dbReference>
<keyword evidence="2 4" id="KW-0863">Zinc-finger</keyword>
<dbReference type="HOGENOM" id="CLU_928019_0_0_1"/>
<dbReference type="PANTHER" id="PTHR33680">
    <property type="entry name" value="OS07G0190500 PROTEIN"/>
    <property type="match status" value="1"/>
</dbReference>
<gene>
    <name evidence="7" type="ORF">M408DRAFT_291154</name>
</gene>
<keyword evidence="8" id="KW-1185">Reference proteome</keyword>
<sequence>MSRPSNVAGLPQSIEPNPPQRPEIVLKCGCGLPAARFVSQTEANPGRAFYQCPNASGWTKCKLWQWEDQIFRPNVRAGPQTSSSWQPGRQPDLQTMTPECTRPTSPQANLIWTSFPAMHLSSVATRNKRKRSPSPLPGTSTLPSVAISVAFLSPRTTRAASTTRAAILAALNREDVDEASTSAAPGDNPDVNPARKRVRIDDQNPGTLYGGEIDEDIEEIAMSRRLDFTSTRPTTQEGPMLEHDPTYALSRIHSLFRVRPLRTKLEQRLPHLCLPQQSSLSPQFHSWRTLCFSMCHPCRA</sequence>
<reference evidence="7 8" key="1">
    <citation type="submission" date="2014-04" db="EMBL/GenBank/DDBJ databases">
        <authorList>
            <consortium name="DOE Joint Genome Institute"/>
            <person name="Kuo A."/>
            <person name="Zuccaro A."/>
            <person name="Kohler A."/>
            <person name="Nagy L.G."/>
            <person name="Floudas D."/>
            <person name="Copeland A."/>
            <person name="Barry K.W."/>
            <person name="Cichocki N."/>
            <person name="Veneault-Fourrey C."/>
            <person name="LaButti K."/>
            <person name="Lindquist E.A."/>
            <person name="Lipzen A."/>
            <person name="Lundell T."/>
            <person name="Morin E."/>
            <person name="Murat C."/>
            <person name="Sun H."/>
            <person name="Tunlid A."/>
            <person name="Henrissat B."/>
            <person name="Grigoriev I.V."/>
            <person name="Hibbett D.S."/>
            <person name="Martin F."/>
            <person name="Nordberg H.P."/>
            <person name="Cantor M.N."/>
            <person name="Hua S.X."/>
        </authorList>
    </citation>
    <scope>NUCLEOTIDE SEQUENCE [LARGE SCALE GENOMIC DNA]</scope>
    <source>
        <strain evidence="7 8">MAFF 305830</strain>
    </source>
</reference>
<protein>
    <recommendedName>
        <fullName evidence="6">GRF-type domain-containing protein</fullName>
    </recommendedName>
</protein>
<evidence type="ECO:0000256" key="5">
    <source>
        <dbReference type="SAM" id="MobiDB-lite"/>
    </source>
</evidence>
<dbReference type="AlphaFoldDB" id="A0A0C3ASR6"/>
<accession>A0A0C3ASR6</accession>
<proteinExistence type="predicted"/>
<evidence type="ECO:0000256" key="2">
    <source>
        <dbReference type="ARBA" id="ARBA00022771"/>
    </source>
</evidence>
<dbReference type="PANTHER" id="PTHR33680:SF7">
    <property type="entry name" value="OS02G0474200 PROTEIN"/>
    <property type="match status" value="1"/>
</dbReference>
<dbReference type="PROSITE" id="PS51999">
    <property type="entry name" value="ZF_GRF"/>
    <property type="match status" value="1"/>
</dbReference>
<dbReference type="InterPro" id="IPR010666">
    <property type="entry name" value="Znf_GRF"/>
</dbReference>
<organism evidence="7 8">
    <name type="scientific">Serendipita vermifera MAFF 305830</name>
    <dbReference type="NCBI Taxonomy" id="933852"/>
    <lineage>
        <taxon>Eukaryota</taxon>
        <taxon>Fungi</taxon>
        <taxon>Dikarya</taxon>
        <taxon>Basidiomycota</taxon>
        <taxon>Agaricomycotina</taxon>
        <taxon>Agaricomycetes</taxon>
        <taxon>Sebacinales</taxon>
        <taxon>Serendipitaceae</taxon>
        <taxon>Serendipita</taxon>
    </lineage>
</organism>
<dbReference type="Pfam" id="PF06839">
    <property type="entry name" value="Zn_ribbon_GRF"/>
    <property type="match status" value="1"/>
</dbReference>
<feature type="domain" description="GRF-type" evidence="6">
    <location>
        <begin position="28"/>
        <end position="70"/>
    </location>
</feature>
<evidence type="ECO:0000313" key="8">
    <source>
        <dbReference type="Proteomes" id="UP000054097"/>
    </source>
</evidence>
<evidence type="ECO:0000256" key="1">
    <source>
        <dbReference type="ARBA" id="ARBA00022723"/>
    </source>
</evidence>